<dbReference type="Proteomes" id="UP000251558">
    <property type="component" value="Unassembled WGS sequence"/>
</dbReference>
<dbReference type="GO" id="GO:0016829">
    <property type="term" value="F:lyase activity"/>
    <property type="evidence" value="ECO:0007669"/>
    <property type="project" value="UniProtKB-KW"/>
</dbReference>
<keyword evidence="1" id="KW-0732">Signal</keyword>
<dbReference type="AlphaFoldDB" id="A0A330HUA9"/>
<dbReference type="InterPro" id="IPR008397">
    <property type="entry name" value="Alginate_lyase_dom"/>
</dbReference>
<dbReference type="InterPro" id="IPR008929">
    <property type="entry name" value="Chondroitin_lyas"/>
</dbReference>
<dbReference type="SUPFAM" id="SSF48230">
    <property type="entry name" value="Chondroitin AC/alginate lyase"/>
    <property type="match status" value="1"/>
</dbReference>
<dbReference type="Gene3D" id="1.50.10.100">
    <property type="entry name" value="Chondroitin AC/alginate lyase"/>
    <property type="match status" value="1"/>
</dbReference>
<evidence type="ECO:0000256" key="1">
    <source>
        <dbReference type="ARBA" id="ARBA00022729"/>
    </source>
</evidence>
<dbReference type="RefSeq" id="WP_112096445.1">
    <property type="nucleotide sequence ID" value="NZ_QMBP01000002.1"/>
</dbReference>
<reference evidence="5" key="1">
    <citation type="submission" date="2018-06" db="EMBL/GenBank/DDBJ databases">
        <authorList>
            <person name="Helene L.C."/>
            <person name="Dall'Agnol R."/>
            <person name="Delamuta J.R."/>
            <person name="Hungria M."/>
        </authorList>
    </citation>
    <scope>NUCLEOTIDE SEQUENCE [LARGE SCALE GENOMIC DNA]</scope>
    <source>
        <strain evidence="5">AC99b</strain>
    </source>
</reference>
<accession>A0A330HUA9</accession>
<name>A0A330HUA9_9HYPH</name>
<reference evidence="4 5" key="2">
    <citation type="submission" date="2018-07" db="EMBL/GenBank/DDBJ databases">
        <title>Diversity of Mesorhizobium strains in Brazil.</title>
        <authorList>
            <person name="Helene L.C.F."/>
            <person name="Dall'Agnol R."/>
            <person name="Delamuta J.R.M."/>
            <person name="Hungria M."/>
        </authorList>
    </citation>
    <scope>NUCLEOTIDE SEQUENCE [LARGE SCALE GENOMIC DNA]</scope>
    <source>
        <strain evidence="4 5">AC99b</strain>
    </source>
</reference>
<dbReference type="OrthoDB" id="7210452at2"/>
<organism evidence="4 5">
    <name type="scientific">Mesorhizobium hawassense</name>
    <dbReference type="NCBI Taxonomy" id="1209954"/>
    <lineage>
        <taxon>Bacteria</taxon>
        <taxon>Pseudomonadati</taxon>
        <taxon>Pseudomonadota</taxon>
        <taxon>Alphaproteobacteria</taxon>
        <taxon>Hyphomicrobiales</taxon>
        <taxon>Phyllobacteriaceae</taxon>
        <taxon>Mesorhizobium</taxon>
    </lineage>
</organism>
<dbReference type="GO" id="GO:0042597">
    <property type="term" value="C:periplasmic space"/>
    <property type="evidence" value="ECO:0007669"/>
    <property type="project" value="InterPro"/>
</dbReference>
<dbReference type="Pfam" id="PF05426">
    <property type="entry name" value="Alginate_lyase"/>
    <property type="match status" value="1"/>
</dbReference>
<protein>
    <recommendedName>
        <fullName evidence="3">Alginate lyase domain-containing protein</fullName>
    </recommendedName>
</protein>
<proteinExistence type="predicted"/>
<evidence type="ECO:0000259" key="3">
    <source>
        <dbReference type="Pfam" id="PF05426"/>
    </source>
</evidence>
<gene>
    <name evidence="4" type="ORF">DPM33_05805</name>
</gene>
<keyword evidence="2" id="KW-0456">Lyase</keyword>
<evidence type="ECO:0000256" key="2">
    <source>
        <dbReference type="ARBA" id="ARBA00023239"/>
    </source>
</evidence>
<sequence length="757" mass="86021">MSAGRKKRPVWLRVYRELKRAGQYAGAPLATLARIRERAENKAARNRLVRQRVDAARKAYEVAQSEPMKDSFMLVRIIGNDLEPRHRKGQSYDNVRFILDNEPAFLDCEKVWIVNRVVDPGEEARIVDLLQSRGQSFHTIPFELGAYRQVPWNTEGLAANQSRFTNADNRPGGRNASRYETHLRRHKNLYAMNNNGARNAALEFTRGRAKWLMPWDGNCYLTQTAFQQIRAAIERHPYFRYVIVPMARIVDNALLLDGTFRPETNEEPQIIFRGDTTELFDETYGYGRRPKIEMLWRLGVPGPWDRFRDDAWDFPRPRLADDAGLFRTAGWVARLDSGRAHLEIGRAGFRARLGKRDEAIVGMLDRCDASAIAQKLDPARLTYYDEDRLAAARQGQDPRVQQELRACAEQALLRGPFSVMDKSGRAPSGDPHDYFHPAPYWWPDPRKPDGLPFIRRDGEHAAGTALYGEGSEAYDRTRLQRVLDDTTVLALAATVLGETRYASHAALLVRTWFVDPATRMNPNMRYAQVRQGRDDNEGPGYGILELADLYFFLDAVRLIGRSGVLDERDSRAFRAWLRSYCEWLETAPAAIFEFYRLNNHGVFFDLQRAAIAAFLGDGAALAKAGLYARERIADQIAADGRLPEELSRTRPRHYALFALQGWTALARVLSSVGDDLWAYRAKDGQGLVEALRWAAAHADTLATISGETFDGERIQPLLDDLARHTDETVPAVERPGAAKPVFHPDCAIPPFWIWRRA</sequence>
<dbReference type="EMBL" id="QMBP01000002">
    <property type="protein sequence ID" value="RAZ91975.1"/>
    <property type="molecule type" value="Genomic_DNA"/>
</dbReference>
<comment type="caution">
    <text evidence="4">The sequence shown here is derived from an EMBL/GenBank/DDBJ whole genome shotgun (WGS) entry which is preliminary data.</text>
</comment>
<evidence type="ECO:0000313" key="4">
    <source>
        <dbReference type="EMBL" id="RAZ91975.1"/>
    </source>
</evidence>
<keyword evidence="5" id="KW-1185">Reference proteome</keyword>
<feature type="domain" description="Alginate lyase" evidence="3">
    <location>
        <begin position="419"/>
        <end position="699"/>
    </location>
</feature>
<evidence type="ECO:0000313" key="5">
    <source>
        <dbReference type="Proteomes" id="UP000251558"/>
    </source>
</evidence>